<sequence length="214" mass="24444">MTKGDRIYVYRNLWQLDGLYQHHGIDCGDGTVIHYRKPSETIERTSLETFSRGNPVYVAEYGDGFGYIPDAVVERAESRLGEHKYNLLFNNCEHFASWCKTGVSQSQQVKDFVPLIHKLDPSKLYEPIRQALKGKDSNTAQELLAESLADIKSIWEQVQPQYQEAVEEVSAWDRVAKKALKSDREDLARAAIAKKLHYQRQASKLEIELSELAA</sequence>
<keyword evidence="3" id="KW-1185">Reference proteome</keyword>
<dbReference type="GO" id="GO:0016746">
    <property type="term" value="F:acyltransferase activity"/>
    <property type="evidence" value="ECO:0007669"/>
    <property type="project" value="UniProtKB-KW"/>
</dbReference>
<proteinExistence type="predicted"/>
<dbReference type="EMBL" id="JADWDC010000030">
    <property type="protein sequence ID" value="MCC0177843.1"/>
    <property type="molecule type" value="Genomic_DNA"/>
</dbReference>
<dbReference type="AlphaFoldDB" id="A0A964BQP6"/>
<dbReference type="Gene3D" id="3.90.1720.10">
    <property type="entry name" value="endopeptidase domain like (from Nostoc punctiforme)"/>
    <property type="match status" value="1"/>
</dbReference>
<gene>
    <name evidence="2" type="ORF">I4641_12735</name>
</gene>
<reference evidence="2" key="1">
    <citation type="journal article" date="2021" name="Antonie Van Leeuwenhoek">
        <title>Draft genome and description of Waterburya agarophytonicola gen. nov. sp. nov. (Pleurocapsales, Cyanobacteria): a seaweed symbiont.</title>
        <authorList>
            <person name="Bonthond G."/>
            <person name="Shalygin S."/>
            <person name="Bayer T."/>
            <person name="Weinberger F."/>
        </authorList>
    </citation>
    <scope>NUCLEOTIDE SEQUENCE</scope>
    <source>
        <strain evidence="2">KI4</strain>
    </source>
</reference>
<keyword evidence="2" id="KW-0012">Acyltransferase</keyword>
<dbReference type="PROSITE" id="PS51934">
    <property type="entry name" value="LRAT"/>
    <property type="match status" value="1"/>
</dbReference>
<evidence type="ECO:0000313" key="2">
    <source>
        <dbReference type="EMBL" id="MCC0177843.1"/>
    </source>
</evidence>
<dbReference type="Pfam" id="PF04970">
    <property type="entry name" value="LRAT"/>
    <property type="match status" value="1"/>
</dbReference>
<protein>
    <submittedName>
        <fullName evidence="2">Lecithin retinol acyltransferase family protein</fullName>
    </submittedName>
</protein>
<dbReference type="PANTHER" id="PTHR46137:SF1">
    <property type="entry name" value="LRAT DOMAIN-CONTAINING PROTEIN"/>
    <property type="match status" value="1"/>
</dbReference>
<evidence type="ECO:0000259" key="1">
    <source>
        <dbReference type="PROSITE" id="PS51934"/>
    </source>
</evidence>
<evidence type="ECO:0000313" key="3">
    <source>
        <dbReference type="Proteomes" id="UP000729733"/>
    </source>
</evidence>
<feature type="domain" description="LRAT" evidence="1">
    <location>
        <begin position="12"/>
        <end position="108"/>
    </location>
</feature>
<dbReference type="RefSeq" id="WP_229640911.1">
    <property type="nucleotide sequence ID" value="NZ_JADWDC010000030.1"/>
</dbReference>
<name>A0A964BQP6_9CYAN</name>
<dbReference type="InterPro" id="IPR007053">
    <property type="entry name" value="LRAT_dom"/>
</dbReference>
<comment type="caution">
    <text evidence="2">The sequence shown here is derived from an EMBL/GenBank/DDBJ whole genome shotgun (WGS) entry which is preliminary data.</text>
</comment>
<accession>A0A964BQP6</accession>
<organism evidence="2 3">
    <name type="scientific">Waterburya agarophytonicola KI4</name>
    <dbReference type="NCBI Taxonomy" id="2874699"/>
    <lineage>
        <taxon>Bacteria</taxon>
        <taxon>Bacillati</taxon>
        <taxon>Cyanobacteriota</taxon>
        <taxon>Cyanophyceae</taxon>
        <taxon>Pleurocapsales</taxon>
        <taxon>Hyellaceae</taxon>
        <taxon>Waterburya</taxon>
        <taxon>Waterburya agarophytonicola</taxon>
    </lineage>
</organism>
<dbReference type="PANTHER" id="PTHR46137">
    <property type="entry name" value="OS05G0310600 PROTEIN"/>
    <property type="match status" value="1"/>
</dbReference>
<keyword evidence="2" id="KW-0808">Transferase</keyword>
<dbReference type="Proteomes" id="UP000729733">
    <property type="component" value="Unassembled WGS sequence"/>
</dbReference>